<dbReference type="RefSeq" id="WP_213036542.1">
    <property type="nucleotide sequence ID" value="NZ_CAJNBL010000040.1"/>
</dbReference>
<evidence type="ECO:0000313" key="2">
    <source>
        <dbReference type="Proteomes" id="UP000675882"/>
    </source>
</evidence>
<evidence type="ECO:0000313" key="1">
    <source>
        <dbReference type="EMBL" id="CAE6731651.1"/>
    </source>
</evidence>
<gene>
    <name evidence="1" type="ORF">NTGZN8_50073</name>
</gene>
<dbReference type="InterPro" id="IPR048683">
    <property type="entry name" value="Sf6_terminase"/>
</dbReference>
<dbReference type="EMBL" id="CAJNBL010000040">
    <property type="protein sequence ID" value="CAE6731651.1"/>
    <property type="molecule type" value="Genomic_DNA"/>
</dbReference>
<organism evidence="1 2">
    <name type="scientific">Candidatus Nitrotoga fabula</name>
    <dbReference type="NCBI Taxonomy" id="2182327"/>
    <lineage>
        <taxon>Bacteria</taxon>
        <taxon>Pseudomonadati</taxon>
        <taxon>Pseudomonadota</taxon>
        <taxon>Betaproteobacteria</taxon>
        <taxon>Nitrosomonadales</taxon>
        <taxon>Gallionellaceae</taxon>
        <taxon>Candidatus Nitrotoga</taxon>
    </lineage>
</organism>
<comment type="caution">
    <text evidence="1">The sequence shown here is derived from an EMBL/GenBank/DDBJ whole genome shotgun (WGS) entry which is preliminary data.</text>
</comment>
<accession>A0A916BEU3</accession>
<proteinExistence type="predicted"/>
<sequence length="162" mass="18161">MAQTLSEQQKLSDLDRISFGEALWPIILNNIANGDSLTAALRRLSPAPSYWWAKDCLRYNPELKARYQQAVEDRADRLAEELIELADTPIPEGLDGPAASAWVQRLRVQIDVRKWAASKLKPRTYGDRVDVSVTATQISVTAALAEAQQRVCNIIEFEPPEN</sequence>
<dbReference type="AlphaFoldDB" id="A0A916BEU3"/>
<dbReference type="Gene3D" id="1.10.10.60">
    <property type="entry name" value="Homeodomain-like"/>
    <property type="match status" value="1"/>
</dbReference>
<protein>
    <submittedName>
        <fullName evidence="1">Uncharacterized protein</fullName>
    </submittedName>
</protein>
<keyword evidence="2" id="KW-1185">Reference proteome</keyword>
<dbReference type="Pfam" id="PF20901">
    <property type="entry name" value="Sf6_terminase"/>
    <property type="match status" value="1"/>
</dbReference>
<name>A0A916BEU3_9PROT</name>
<dbReference type="Proteomes" id="UP000675882">
    <property type="component" value="Unassembled WGS sequence"/>
</dbReference>
<reference evidence="1" key="1">
    <citation type="submission" date="2021-02" db="EMBL/GenBank/DDBJ databases">
        <authorList>
            <person name="Han P."/>
        </authorList>
    </citation>
    <scope>NUCLEOTIDE SEQUENCE</scope>
    <source>
        <strain evidence="1">Candidatus Nitrotoga sp. ZN8</strain>
    </source>
</reference>